<reference evidence="1 2" key="1">
    <citation type="submission" date="2020-11" db="EMBL/GenBank/DDBJ databases">
        <title>Kefir isolates.</title>
        <authorList>
            <person name="Marcisauskas S."/>
            <person name="Kim Y."/>
            <person name="Blasche S."/>
        </authorList>
    </citation>
    <scope>NUCLEOTIDE SEQUENCE [LARGE SCALE GENOMIC DNA]</scope>
    <source>
        <strain evidence="1 2">KR</strain>
    </source>
</reference>
<comment type="caution">
    <text evidence="1">The sequence shown here is derived from an EMBL/GenBank/DDBJ whole genome shotgun (WGS) entry which is preliminary data.</text>
</comment>
<evidence type="ECO:0000313" key="1">
    <source>
        <dbReference type="EMBL" id="KAG0662234.1"/>
    </source>
</evidence>
<dbReference type="InterPro" id="IPR011333">
    <property type="entry name" value="SKP1/BTB/POZ_sf"/>
</dbReference>
<dbReference type="AlphaFoldDB" id="A0A9P7B6C7"/>
<dbReference type="Proteomes" id="UP000777482">
    <property type="component" value="Unassembled WGS sequence"/>
</dbReference>
<proteinExistence type="predicted"/>
<organism evidence="1 2">
    <name type="scientific">Rhodotorula mucilaginosa</name>
    <name type="common">Yeast</name>
    <name type="synonym">Rhodotorula rubra</name>
    <dbReference type="NCBI Taxonomy" id="5537"/>
    <lineage>
        <taxon>Eukaryota</taxon>
        <taxon>Fungi</taxon>
        <taxon>Dikarya</taxon>
        <taxon>Basidiomycota</taxon>
        <taxon>Pucciniomycotina</taxon>
        <taxon>Microbotryomycetes</taxon>
        <taxon>Sporidiobolales</taxon>
        <taxon>Sporidiobolaceae</taxon>
        <taxon>Rhodotorula</taxon>
    </lineage>
</organism>
<keyword evidence="2" id="KW-1185">Reference proteome</keyword>
<gene>
    <name evidence="1" type="ORF">C6P46_003420</name>
</gene>
<accession>A0A9P7B6C7</accession>
<evidence type="ECO:0000313" key="2">
    <source>
        <dbReference type="Proteomes" id="UP000777482"/>
    </source>
</evidence>
<dbReference type="Gene3D" id="3.30.710.10">
    <property type="entry name" value="Potassium Channel Kv1.1, Chain A"/>
    <property type="match status" value="1"/>
</dbReference>
<protein>
    <submittedName>
        <fullName evidence="1">Uncharacterized protein</fullName>
    </submittedName>
</protein>
<dbReference type="OrthoDB" id="2523671at2759"/>
<dbReference type="EMBL" id="PUHQ01000028">
    <property type="protein sequence ID" value="KAG0662234.1"/>
    <property type="molecule type" value="Genomic_DNA"/>
</dbReference>
<name>A0A9P7B6C7_RHOMI</name>
<sequence length="373" mass="41067">MGESTLHLVTFPLPGSPSERSLGIFWRKVSSAPYFQSVRIRLIAAGQTLAEETLTWQRFPSSSAGMLALASVPSGRIVVELTLSPSNDPDSWLRLLAAQNFAGALRQTRQDVCFAFGGLDLRLWGTEAALSTASDYLKTLLGPDFAEGVETEGPVIIAADDDSQERLFEDSDDETDEVCGDIYRSRNGNGTTPALPYKKVVVRQTAYTTYAATLVWVACRRIEFAPLKSRAGPKRKDWLKTQLEANSALPAPASPKSVYRLAQILELADLKQLALRNFAAQLTPDNAANELFSDVISAFPELRESALQYVSQNWPRVKKAASWKKAEDQAARNELPASAMLTAILLASRVARRIKRWSRHGWGGGIRWVIGSR</sequence>